<dbReference type="AlphaFoldDB" id="A0A939KL11"/>
<accession>A0A939KL11</accession>
<keyword evidence="2" id="KW-1185">Reference proteome</keyword>
<name>A0A939KL11_9MICC</name>
<sequence length="142" mass="15142">MVGPRTFTVRATDNANHETHAVANYRVAYDFEGFSAPVDTSNILNVVTAGRAVPLKWRLLDASGAPVTNLATASVTVTALSCSSGTTPDQLEEYAAGSSGLQNLGNGYYAFNWKTPQATPGHARPSSWTWARVYSAQRSSDS</sequence>
<reference evidence="1" key="1">
    <citation type="submission" date="2021-03" db="EMBL/GenBank/DDBJ databases">
        <title>A new species, PO-11, isolated from a karst cave deposit.</title>
        <authorList>
            <person name="Zhaoxiaoyong W."/>
        </authorList>
    </citation>
    <scope>NUCLEOTIDE SEQUENCE</scope>
    <source>
        <strain evidence="1">PO-11</strain>
    </source>
</reference>
<proteinExistence type="predicted"/>
<evidence type="ECO:0000313" key="2">
    <source>
        <dbReference type="Proteomes" id="UP000664164"/>
    </source>
</evidence>
<dbReference type="Proteomes" id="UP000664164">
    <property type="component" value="Unassembled WGS sequence"/>
</dbReference>
<dbReference type="RefSeq" id="WP_207617316.1">
    <property type="nucleotide sequence ID" value="NZ_JAFNLL010000046.1"/>
</dbReference>
<evidence type="ECO:0000313" key="1">
    <source>
        <dbReference type="EMBL" id="MBO1269459.1"/>
    </source>
</evidence>
<gene>
    <name evidence="1" type="ORF">J1902_16035</name>
</gene>
<comment type="caution">
    <text evidence="1">The sequence shown here is derived from an EMBL/GenBank/DDBJ whole genome shotgun (WGS) entry which is preliminary data.</text>
</comment>
<dbReference type="EMBL" id="JAFNLL010000046">
    <property type="protein sequence ID" value="MBO1269459.1"/>
    <property type="molecule type" value="Genomic_DNA"/>
</dbReference>
<organism evidence="1 2">
    <name type="scientific">Arthrobacter cavernae</name>
    <dbReference type="NCBI Taxonomy" id="2817681"/>
    <lineage>
        <taxon>Bacteria</taxon>
        <taxon>Bacillati</taxon>
        <taxon>Actinomycetota</taxon>
        <taxon>Actinomycetes</taxon>
        <taxon>Micrococcales</taxon>
        <taxon>Micrococcaceae</taxon>
        <taxon>Arthrobacter</taxon>
    </lineage>
</organism>
<dbReference type="NCBIfam" id="NF038114">
    <property type="entry name" value="rightmost"/>
    <property type="match status" value="1"/>
</dbReference>
<protein>
    <submittedName>
        <fullName evidence="1">PxKF domain-containing protein</fullName>
    </submittedName>
</protein>